<dbReference type="Pfam" id="PF00171">
    <property type="entry name" value="Aldedh"/>
    <property type="match status" value="1"/>
</dbReference>
<feature type="domain" description="Aldehyde dehydrogenase" evidence="5">
    <location>
        <begin position="27"/>
        <end position="486"/>
    </location>
</feature>
<dbReference type="InterPro" id="IPR010102">
    <property type="entry name" value="Succ_semiAld_DH"/>
</dbReference>
<dbReference type="InterPro" id="IPR016160">
    <property type="entry name" value="Ald_DH_CS_CYS"/>
</dbReference>
<keyword evidence="7" id="KW-1185">Reference proteome</keyword>
<evidence type="ECO:0000256" key="3">
    <source>
        <dbReference type="PROSITE-ProRule" id="PRU10007"/>
    </source>
</evidence>
<dbReference type="CDD" id="cd07103">
    <property type="entry name" value="ALDH_F5_SSADH_GabD"/>
    <property type="match status" value="1"/>
</dbReference>
<dbReference type="NCBIfam" id="TIGR01780">
    <property type="entry name" value="SSADH"/>
    <property type="match status" value="1"/>
</dbReference>
<proteinExistence type="inferred from homology"/>
<dbReference type="PROSITE" id="PS00687">
    <property type="entry name" value="ALDEHYDE_DEHYDR_GLU"/>
    <property type="match status" value="1"/>
</dbReference>
<dbReference type="InterPro" id="IPR029510">
    <property type="entry name" value="Ald_DH_CS_GLU"/>
</dbReference>
<evidence type="ECO:0000313" key="7">
    <source>
        <dbReference type="Proteomes" id="UP000199321"/>
    </source>
</evidence>
<dbReference type="AlphaFoldDB" id="A0A1G7FM87"/>
<dbReference type="RefSeq" id="WP_093143429.1">
    <property type="nucleotide sequence ID" value="NZ_BMWO01000002.1"/>
</dbReference>
<dbReference type="InterPro" id="IPR015590">
    <property type="entry name" value="Aldehyde_DH_dom"/>
</dbReference>
<evidence type="ECO:0000256" key="4">
    <source>
        <dbReference type="RuleBase" id="RU003345"/>
    </source>
</evidence>
<sequence>MKINIKNTKEIQFNGLLRDKSFINGAWVSSENESTFEVTNPFDNSVVANVASLGSLETKNAIDCANEAFKTWSKTTAEERSRLLKKLYQLQMDHVEDLAQILTLEQGKPLNESRGEIKYGASFIEWFAEEAKRTYGDTIPSHGVDKRIITIKQPIGVVAAITPWNFPNAMITRKIAPALAAGCTVVIKPAHQTPLSALALAALVEKAGFPKGVFNVITSDTAKEIGNEFTSNSLVRKLSFTGSTKVGKMLMRQCADTVKKVSMELGGNAPFIVFEDADIDNAVDGAIASKFRNAGQTCVCTNRIFVHDKVYNTFVDKFTVAVRKLKMGSGFDEETAVGPLINKEAVEFVDGLVKNAVNEGAELIIGGQKIDDMGNFYPPTILSNVNSSMEIFKNEIFGSIAPIIRFKDEAEVIRMANDTPFGLASYFYTNDYAKVWRVSEGLEYGMVGVNTGMISTTVAPFGGIKESGNGREGSKYGMDDYLEIKYLCIGGI</sequence>
<dbReference type="SUPFAM" id="SSF53720">
    <property type="entry name" value="ALDH-like"/>
    <property type="match status" value="1"/>
</dbReference>
<reference evidence="6 7" key="1">
    <citation type="submission" date="2016-10" db="EMBL/GenBank/DDBJ databases">
        <authorList>
            <person name="de Groot N.N."/>
        </authorList>
    </citation>
    <scope>NUCLEOTIDE SEQUENCE [LARGE SCALE GENOMIC DNA]</scope>
    <source>
        <strain evidence="6 7">DSM 16195</strain>
    </source>
</reference>
<evidence type="ECO:0000256" key="1">
    <source>
        <dbReference type="ARBA" id="ARBA00009986"/>
    </source>
</evidence>
<dbReference type="PROSITE" id="PS00070">
    <property type="entry name" value="ALDEHYDE_DEHYDR_CYS"/>
    <property type="match status" value="1"/>
</dbReference>
<dbReference type="FunFam" id="3.40.605.10:FF:000005">
    <property type="entry name" value="Succinate-semialdehyde dehydrogenase I"/>
    <property type="match status" value="1"/>
</dbReference>
<dbReference type="InterPro" id="IPR016162">
    <property type="entry name" value="Ald_DH_N"/>
</dbReference>
<dbReference type="GO" id="GO:0004777">
    <property type="term" value="F:succinate-semialdehyde dehydrogenase (NAD+) activity"/>
    <property type="evidence" value="ECO:0007669"/>
    <property type="project" value="TreeGrafter"/>
</dbReference>
<dbReference type="Gene3D" id="3.40.309.10">
    <property type="entry name" value="Aldehyde Dehydrogenase, Chain A, domain 2"/>
    <property type="match status" value="1"/>
</dbReference>
<dbReference type="STRING" id="227084.SAMN05421855_102643"/>
<dbReference type="PANTHER" id="PTHR43353:SF5">
    <property type="entry name" value="SUCCINATE-SEMIALDEHYDE DEHYDROGENASE, MITOCHONDRIAL"/>
    <property type="match status" value="1"/>
</dbReference>
<dbReference type="EMBL" id="FNBA01000002">
    <property type="protein sequence ID" value="SDE76964.1"/>
    <property type="molecule type" value="Genomic_DNA"/>
</dbReference>
<dbReference type="PANTHER" id="PTHR43353">
    <property type="entry name" value="SUCCINATE-SEMIALDEHYDE DEHYDROGENASE, MITOCHONDRIAL"/>
    <property type="match status" value="1"/>
</dbReference>
<evidence type="ECO:0000256" key="2">
    <source>
        <dbReference type="ARBA" id="ARBA00023002"/>
    </source>
</evidence>
<accession>A0A1G7FM87</accession>
<dbReference type="OrthoDB" id="973733at2"/>
<gene>
    <name evidence="6" type="ORF">SAMN05421855_102643</name>
</gene>
<keyword evidence="2 4" id="KW-0560">Oxidoreductase</keyword>
<name>A0A1G7FM87_9FLAO</name>
<dbReference type="Gene3D" id="3.40.605.10">
    <property type="entry name" value="Aldehyde Dehydrogenase, Chain A, domain 1"/>
    <property type="match status" value="1"/>
</dbReference>
<dbReference type="Proteomes" id="UP000199321">
    <property type="component" value="Unassembled WGS sequence"/>
</dbReference>
<dbReference type="InterPro" id="IPR016161">
    <property type="entry name" value="Ald_DH/histidinol_DH"/>
</dbReference>
<evidence type="ECO:0000259" key="5">
    <source>
        <dbReference type="Pfam" id="PF00171"/>
    </source>
</evidence>
<protein>
    <submittedName>
        <fullName evidence="6">Succinate-semialdehyde dehydrogenase / glutarate-semialdehyde dehydrogenase</fullName>
    </submittedName>
</protein>
<dbReference type="InterPro" id="IPR050740">
    <property type="entry name" value="Aldehyde_DH_Superfamily"/>
</dbReference>
<comment type="similarity">
    <text evidence="1 4">Belongs to the aldehyde dehydrogenase family.</text>
</comment>
<dbReference type="FunFam" id="3.40.309.10:FF:000004">
    <property type="entry name" value="Succinate-semialdehyde dehydrogenase I"/>
    <property type="match status" value="1"/>
</dbReference>
<dbReference type="InterPro" id="IPR016163">
    <property type="entry name" value="Ald_DH_C"/>
</dbReference>
<evidence type="ECO:0000313" key="6">
    <source>
        <dbReference type="EMBL" id="SDE76964.1"/>
    </source>
</evidence>
<feature type="active site" evidence="3">
    <location>
        <position position="264"/>
    </location>
</feature>
<organism evidence="6 7">
    <name type="scientific">Ulvibacter litoralis</name>
    <dbReference type="NCBI Taxonomy" id="227084"/>
    <lineage>
        <taxon>Bacteria</taxon>
        <taxon>Pseudomonadati</taxon>
        <taxon>Bacteroidota</taxon>
        <taxon>Flavobacteriia</taxon>
        <taxon>Flavobacteriales</taxon>
        <taxon>Flavobacteriaceae</taxon>
        <taxon>Ulvibacter</taxon>
    </lineage>
</organism>
<dbReference type="GO" id="GO:0009450">
    <property type="term" value="P:gamma-aminobutyric acid catabolic process"/>
    <property type="evidence" value="ECO:0007669"/>
    <property type="project" value="InterPro"/>
</dbReference>